<feature type="compositionally biased region" description="Polar residues" evidence="1">
    <location>
        <begin position="70"/>
        <end position="81"/>
    </location>
</feature>
<protein>
    <submittedName>
        <fullName evidence="2">Uncharacterized protein</fullName>
    </submittedName>
</protein>
<organism evidence="2 3">
    <name type="scientific">Bondarzewia mesenterica</name>
    <dbReference type="NCBI Taxonomy" id="1095465"/>
    <lineage>
        <taxon>Eukaryota</taxon>
        <taxon>Fungi</taxon>
        <taxon>Dikarya</taxon>
        <taxon>Basidiomycota</taxon>
        <taxon>Agaricomycotina</taxon>
        <taxon>Agaricomycetes</taxon>
        <taxon>Russulales</taxon>
        <taxon>Bondarzewiaceae</taxon>
        <taxon>Bondarzewia</taxon>
    </lineage>
</organism>
<name>A0A4S4LRZ7_9AGAM</name>
<dbReference type="Proteomes" id="UP000310158">
    <property type="component" value="Unassembled WGS sequence"/>
</dbReference>
<proteinExistence type="predicted"/>
<evidence type="ECO:0000256" key="1">
    <source>
        <dbReference type="SAM" id="MobiDB-lite"/>
    </source>
</evidence>
<accession>A0A4S4LRZ7</accession>
<keyword evidence="3" id="KW-1185">Reference proteome</keyword>
<sequence length="128" mass="14084">MRFRAKKKRPSTYIQYLAFTDRTTSNDPGQAEILEKRPRYAQGVSLQRAIAANCGLGERAGKNADRIKGSSPTATQTQPSQVLLPKFSTDKVQGLALANPCISSPHAHLVRRFLKEGGEESGDERTKI</sequence>
<gene>
    <name evidence="2" type="ORF">EW146_g5599</name>
</gene>
<evidence type="ECO:0000313" key="2">
    <source>
        <dbReference type="EMBL" id="THH14767.1"/>
    </source>
</evidence>
<comment type="caution">
    <text evidence="2">The sequence shown here is derived from an EMBL/GenBank/DDBJ whole genome shotgun (WGS) entry which is preliminary data.</text>
</comment>
<feature type="region of interest" description="Disordered" evidence="1">
    <location>
        <begin position="60"/>
        <end position="83"/>
    </location>
</feature>
<dbReference type="AlphaFoldDB" id="A0A4S4LRZ7"/>
<evidence type="ECO:0000313" key="3">
    <source>
        <dbReference type="Proteomes" id="UP000310158"/>
    </source>
</evidence>
<reference evidence="2 3" key="1">
    <citation type="submission" date="2019-02" db="EMBL/GenBank/DDBJ databases">
        <title>Genome sequencing of the rare red list fungi Bondarzewia mesenterica.</title>
        <authorList>
            <person name="Buettner E."/>
            <person name="Kellner H."/>
        </authorList>
    </citation>
    <scope>NUCLEOTIDE SEQUENCE [LARGE SCALE GENOMIC DNA]</scope>
    <source>
        <strain evidence="2 3">DSM 108281</strain>
    </source>
</reference>
<dbReference type="EMBL" id="SGPL01000251">
    <property type="protein sequence ID" value="THH14767.1"/>
    <property type="molecule type" value="Genomic_DNA"/>
</dbReference>